<name>A0A1H1GSL2_NATTX</name>
<dbReference type="AlphaFoldDB" id="A0A1H1GSL2"/>
<sequence>MTGFLRRRVMQLVGTGVALALTGRTAADDEPGDADDEYTVALSVGVDRDEFTELQTDIVERVEEEEIDEDEAQEELEEGQLELVEAAIEEVEIHLEETDDITVVDTAPELSLVLVDGEPAALIEALEIEEVVALVPEEQFDGGS</sequence>
<evidence type="ECO:0000256" key="1">
    <source>
        <dbReference type="SAM" id="Coils"/>
    </source>
</evidence>
<accession>A0A1H1GSL2</accession>
<protein>
    <submittedName>
        <fullName evidence="2">Uncharacterized protein</fullName>
    </submittedName>
</protein>
<dbReference type="Proteomes" id="UP000198848">
    <property type="component" value="Unassembled WGS sequence"/>
</dbReference>
<dbReference type="EMBL" id="FNLC01000002">
    <property type="protein sequence ID" value="SDR16141.1"/>
    <property type="molecule type" value="Genomic_DNA"/>
</dbReference>
<organism evidence="2 3">
    <name type="scientific">Natronobacterium texcoconense</name>
    <dbReference type="NCBI Taxonomy" id="1095778"/>
    <lineage>
        <taxon>Archaea</taxon>
        <taxon>Methanobacteriati</taxon>
        <taxon>Methanobacteriota</taxon>
        <taxon>Stenosarchaea group</taxon>
        <taxon>Halobacteria</taxon>
        <taxon>Halobacteriales</taxon>
        <taxon>Natrialbaceae</taxon>
        <taxon>Natronobacterium</taxon>
    </lineage>
</organism>
<feature type="coiled-coil region" evidence="1">
    <location>
        <begin position="62"/>
        <end position="89"/>
    </location>
</feature>
<gene>
    <name evidence="2" type="ORF">SAMN04489842_2584</name>
</gene>
<dbReference type="STRING" id="1095778.SAMN04489842_2584"/>
<proteinExistence type="predicted"/>
<keyword evidence="1" id="KW-0175">Coiled coil</keyword>
<reference evidence="3" key="1">
    <citation type="submission" date="2016-10" db="EMBL/GenBank/DDBJ databases">
        <authorList>
            <person name="Varghese N."/>
            <person name="Submissions S."/>
        </authorList>
    </citation>
    <scope>NUCLEOTIDE SEQUENCE [LARGE SCALE GENOMIC DNA]</scope>
    <source>
        <strain evidence="3">DSM 24767</strain>
    </source>
</reference>
<keyword evidence="3" id="KW-1185">Reference proteome</keyword>
<evidence type="ECO:0000313" key="3">
    <source>
        <dbReference type="Proteomes" id="UP000198848"/>
    </source>
</evidence>
<evidence type="ECO:0000313" key="2">
    <source>
        <dbReference type="EMBL" id="SDR16141.1"/>
    </source>
</evidence>